<dbReference type="OrthoDB" id="9814548at2"/>
<name>A0A2K8KR13_9GAMM</name>
<dbReference type="Gene3D" id="3.10.50.40">
    <property type="match status" value="1"/>
</dbReference>
<dbReference type="Pfam" id="PF01346">
    <property type="entry name" value="FKBP_N"/>
    <property type="match status" value="1"/>
</dbReference>
<dbReference type="PANTHER" id="PTHR43811">
    <property type="entry name" value="FKBP-TYPE PEPTIDYL-PROLYL CIS-TRANS ISOMERASE FKPA"/>
    <property type="match status" value="1"/>
</dbReference>
<dbReference type="InterPro" id="IPR001179">
    <property type="entry name" value="PPIase_FKBP_dom"/>
</dbReference>
<comment type="similarity">
    <text evidence="2 7">Belongs to the FKBP-type PPIase family.</text>
</comment>
<dbReference type="InterPro" id="IPR046357">
    <property type="entry name" value="PPIase_dom_sf"/>
</dbReference>
<keyword evidence="4 6" id="KW-0697">Rotamase</keyword>
<accession>A0A2K8KR13</accession>
<evidence type="ECO:0000256" key="3">
    <source>
        <dbReference type="ARBA" id="ARBA00022729"/>
    </source>
</evidence>
<gene>
    <name evidence="9" type="ORF">REIFOR_00575</name>
</gene>
<evidence type="ECO:0000256" key="6">
    <source>
        <dbReference type="PROSITE-ProRule" id="PRU00277"/>
    </source>
</evidence>
<evidence type="ECO:0000313" key="9">
    <source>
        <dbReference type="EMBL" id="ATX75744.1"/>
    </source>
</evidence>
<dbReference type="Pfam" id="PF00254">
    <property type="entry name" value="FKBP_C"/>
    <property type="match status" value="1"/>
</dbReference>
<protein>
    <recommendedName>
        <fullName evidence="7">Peptidyl-prolyl cis-trans isomerase</fullName>
        <ecNumber evidence="7">5.2.1.8</ecNumber>
    </recommendedName>
</protein>
<evidence type="ECO:0000256" key="4">
    <source>
        <dbReference type="ARBA" id="ARBA00023110"/>
    </source>
</evidence>
<dbReference type="EC" id="5.2.1.8" evidence="7"/>
<feature type="domain" description="PPIase FKBP-type" evidence="8">
    <location>
        <begin position="72"/>
        <end position="157"/>
    </location>
</feature>
<dbReference type="GO" id="GO:0003755">
    <property type="term" value="F:peptidyl-prolyl cis-trans isomerase activity"/>
    <property type="evidence" value="ECO:0007669"/>
    <property type="project" value="UniProtKB-UniRule"/>
</dbReference>
<dbReference type="Proteomes" id="UP000229757">
    <property type="component" value="Chromosome"/>
</dbReference>
<comment type="catalytic activity">
    <reaction evidence="1 6 7">
        <text>[protein]-peptidylproline (omega=180) = [protein]-peptidylproline (omega=0)</text>
        <dbReference type="Rhea" id="RHEA:16237"/>
        <dbReference type="Rhea" id="RHEA-COMP:10747"/>
        <dbReference type="Rhea" id="RHEA-COMP:10748"/>
        <dbReference type="ChEBI" id="CHEBI:83833"/>
        <dbReference type="ChEBI" id="CHEBI:83834"/>
        <dbReference type="EC" id="5.2.1.8"/>
    </reaction>
</comment>
<organism evidence="9 10">
    <name type="scientific">Reinekea forsetii</name>
    <dbReference type="NCBI Taxonomy" id="1336806"/>
    <lineage>
        <taxon>Bacteria</taxon>
        <taxon>Pseudomonadati</taxon>
        <taxon>Pseudomonadota</taxon>
        <taxon>Gammaproteobacteria</taxon>
        <taxon>Oceanospirillales</taxon>
        <taxon>Saccharospirillaceae</taxon>
        <taxon>Reinekea</taxon>
    </lineage>
</organism>
<dbReference type="RefSeq" id="WP_100256128.1">
    <property type="nucleotide sequence ID" value="NZ_CP011797.1"/>
</dbReference>
<keyword evidence="10" id="KW-1185">Reference proteome</keyword>
<dbReference type="KEGG" id="rfo:REIFOR_00575"/>
<dbReference type="PROSITE" id="PS50059">
    <property type="entry name" value="FKBP_PPIASE"/>
    <property type="match status" value="1"/>
</dbReference>
<evidence type="ECO:0000256" key="5">
    <source>
        <dbReference type="ARBA" id="ARBA00023235"/>
    </source>
</evidence>
<sequence>MSKIIVAVLLLIIASVLVNRYFTNRKSAEVNITVGQEYLIENLKNVNVQTTDSGLQYETLVQGDGSVHPKATDRVTVHYHGTLIDGTVFDSSVERGQTISFGLNQVIKGWTEGVQLMVVGDKTRFYIPSKLGYGTQAAGKIPAGSVLIFEVELFGINE</sequence>
<evidence type="ECO:0000256" key="1">
    <source>
        <dbReference type="ARBA" id="ARBA00000971"/>
    </source>
</evidence>
<evidence type="ECO:0000256" key="2">
    <source>
        <dbReference type="ARBA" id="ARBA00006577"/>
    </source>
</evidence>
<dbReference type="FunFam" id="3.10.50.40:FF:000045">
    <property type="entry name" value="Peptidyl-prolyl cis-trans isomerase"/>
    <property type="match status" value="1"/>
</dbReference>
<dbReference type="EMBL" id="CP011797">
    <property type="protein sequence ID" value="ATX75744.1"/>
    <property type="molecule type" value="Genomic_DNA"/>
</dbReference>
<proteinExistence type="inferred from homology"/>
<evidence type="ECO:0000259" key="8">
    <source>
        <dbReference type="PROSITE" id="PS50059"/>
    </source>
</evidence>
<dbReference type="GO" id="GO:0006457">
    <property type="term" value="P:protein folding"/>
    <property type="evidence" value="ECO:0007669"/>
    <property type="project" value="InterPro"/>
</dbReference>
<dbReference type="PANTHER" id="PTHR43811:SF57">
    <property type="entry name" value="FKBP-TYPE PEPTIDYL-PROLYL CIS-TRANS ISOMERASE FKPA-RELATED"/>
    <property type="match status" value="1"/>
</dbReference>
<dbReference type="SUPFAM" id="SSF54534">
    <property type="entry name" value="FKBP-like"/>
    <property type="match status" value="1"/>
</dbReference>
<dbReference type="AlphaFoldDB" id="A0A2K8KR13"/>
<keyword evidence="3" id="KW-0732">Signal</keyword>
<reference evidence="9 10" key="1">
    <citation type="journal article" date="2017" name="Environ. Microbiol.">
        <title>Genomic and physiological analyses of 'Reinekea forsetii' reveal a versatile opportunistic lifestyle during spring algae blooms.</title>
        <authorList>
            <person name="Avci B."/>
            <person name="Hahnke R.L."/>
            <person name="Chafee M."/>
            <person name="Fischer T."/>
            <person name="Gruber-Vodicka H."/>
            <person name="Tegetmeyer H.E."/>
            <person name="Harder J."/>
            <person name="Fuchs B.M."/>
            <person name="Amann R.I."/>
            <person name="Teeling H."/>
        </authorList>
    </citation>
    <scope>NUCLEOTIDE SEQUENCE [LARGE SCALE GENOMIC DNA]</scope>
    <source>
        <strain evidence="9 10">Hel1_31_D35</strain>
    </source>
</reference>
<keyword evidence="5 6" id="KW-0413">Isomerase</keyword>
<evidence type="ECO:0000256" key="7">
    <source>
        <dbReference type="RuleBase" id="RU003915"/>
    </source>
</evidence>
<dbReference type="InterPro" id="IPR000774">
    <property type="entry name" value="PPIase_FKBP_N"/>
</dbReference>
<evidence type="ECO:0000313" key="10">
    <source>
        <dbReference type="Proteomes" id="UP000229757"/>
    </source>
</evidence>